<sequence length="87" mass="9691">MGAAAEDRERDLGLFSSPGDWWWVEAAPGGRCCRFRRRIWIWVRESRTLASPIPCRRAWLTGGFGGVELSSFLPGLWADPVGVGGRD</sequence>
<organism evidence="1 2">
    <name type="scientific">Arabidopsis suecica</name>
    <name type="common">Swedish thale-cress</name>
    <name type="synonym">Cardaminopsis suecica</name>
    <dbReference type="NCBI Taxonomy" id="45249"/>
    <lineage>
        <taxon>Eukaryota</taxon>
        <taxon>Viridiplantae</taxon>
        <taxon>Streptophyta</taxon>
        <taxon>Embryophyta</taxon>
        <taxon>Tracheophyta</taxon>
        <taxon>Spermatophyta</taxon>
        <taxon>Magnoliopsida</taxon>
        <taxon>eudicotyledons</taxon>
        <taxon>Gunneridae</taxon>
        <taxon>Pentapetalae</taxon>
        <taxon>rosids</taxon>
        <taxon>malvids</taxon>
        <taxon>Brassicales</taxon>
        <taxon>Brassicaceae</taxon>
        <taxon>Camelineae</taxon>
        <taxon>Arabidopsis</taxon>
    </lineage>
</organism>
<accession>A0A8T2BSD9</accession>
<keyword evidence="2" id="KW-1185">Reference proteome</keyword>
<gene>
    <name evidence="1" type="ORF">ISN44_As07g012270</name>
</gene>
<comment type="caution">
    <text evidence="1">The sequence shown here is derived from an EMBL/GenBank/DDBJ whole genome shotgun (WGS) entry which is preliminary data.</text>
</comment>
<dbReference type="EMBL" id="JAEFBJ010000007">
    <property type="protein sequence ID" value="KAG7588906.1"/>
    <property type="molecule type" value="Genomic_DNA"/>
</dbReference>
<evidence type="ECO:0000313" key="2">
    <source>
        <dbReference type="Proteomes" id="UP000694251"/>
    </source>
</evidence>
<evidence type="ECO:0000313" key="1">
    <source>
        <dbReference type="EMBL" id="KAG7588906.1"/>
    </source>
</evidence>
<protein>
    <submittedName>
        <fullName evidence="1">Uncharacterized protein</fullName>
    </submittedName>
</protein>
<dbReference type="Proteomes" id="UP000694251">
    <property type="component" value="Chromosome 7"/>
</dbReference>
<name>A0A8T2BSD9_ARASU</name>
<dbReference type="AlphaFoldDB" id="A0A8T2BSD9"/>
<reference evidence="1 2" key="1">
    <citation type="submission" date="2020-12" db="EMBL/GenBank/DDBJ databases">
        <title>Concerted genomic and epigenomic changes stabilize Arabidopsis allopolyploids.</title>
        <authorList>
            <person name="Chen Z."/>
        </authorList>
    </citation>
    <scope>NUCLEOTIDE SEQUENCE [LARGE SCALE GENOMIC DNA]</scope>
    <source>
        <strain evidence="1">As9502</strain>
        <tissue evidence="1">Leaf</tissue>
    </source>
</reference>
<proteinExistence type="predicted"/>